<evidence type="ECO:0000256" key="1">
    <source>
        <dbReference type="SAM" id="MobiDB-lite"/>
    </source>
</evidence>
<keyword evidence="3" id="KW-1185">Reference proteome</keyword>
<feature type="region of interest" description="Disordered" evidence="1">
    <location>
        <begin position="28"/>
        <end position="75"/>
    </location>
</feature>
<feature type="compositionally biased region" description="Basic residues" evidence="1">
    <location>
        <begin position="36"/>
        <end position="48"/>
    </location>
</feature>
<protein>
    <submittedName>
        <fullName evidence="2">Uncharacterized protein</fullName>
    </submittedName>
</protein>
<evidence type="ECO:0000313" key="2">
    <source>
        <dbReference type="EMBL" id="CAI9719778.1"/>
    </source>
</evidence>
<organism evidence="2 3">
    <name type="scientific">Octopus vulgaris</name>
    <name type="common">Common octopus</name>
    <dbReference type="NCBI Taxonomy" id="6645"/>
    <lineage>
        <taxon>Eukaryota</taxon>
        <taxon>Metazoa</taxon>
        <taxon>Spiralia</taxon>
        <taxon>Lophotrochozoa</taxon>
        <taxon>Mollusca</taxon>
        <taxon>Cephalopoda</taxon>
        <taxon>Coleoidea</taxon>
        <taxon>Octopodiformes</taxon>
        <taxon>Octopoda</taxon>
        <taxon>Incirrata</taxon>
        <taxon>Octopodidae</taxon>
        <taxon>Octopus</taxon>
    </lineage>
</organism>
<dbReference type="AlphaFoldDB" id="A0AA36APA4"/>
<gene>
    <name evidence="2" type="ORF">OCTVUL_1B028992</name>
</gene>
<sequence length="75" mass="8809">MRSVVFFKWPPHWCSGKSVDNVICRIGEYKPTNGLHGKRLGSRRRGKRREGAGGGKRRERNRRAREKEGEEEMKR</sequence>
<feature type="compositionally biased region" description="Basic and acidic residues" evidence="1">
    <location>
        <begin position="65"/>
        <end position="75"/>
    </location>
</feature>
<accession>A0AA36APA4</accession>
<proteinExistence type="predicted"/>
<evidence type="ECO:0000313" key="3">
    <source>
        <dbReference type="Proteomes" id="UP001162480"/>
    </source>
</evidence>
<name>A0AA36APA4_OCTVU</name>
<dbReference type="Proteomes" id="UP001162480">
    <property type="component" value="Chromosome 3"/>
</dbReference>
<reference evidence="2" key="1">
    <citation type="submission" date="2023-08" db="EMBL/GenBank/DDBJ databases">
        <authorList>
            <person name="Alioto T."/>
            <person name="Alioto T."/>
            <person name="Gomez Garrido J."/>
        </authorList>
    </citation>
    <scope>NUCLEOTIDE SEQUENCE</scope>
</reference>
<dbReference type="EMBL" id="OX597816">
    <property type="protein sequence ID" value="CAI9719778.1"/>
    <property type="molecule type" value="Genomic_DNA"/>
</dbReference>
<feature type="compositionally biased region" description="Basic residues" evidence="1">
    <location>
        <begin position="55"/>
        <end position="64"/>
    </location>
</feature>